<feature type="compositionally biased region" description="Polar residues" evidence="1">
    <location>
        <begin position="50"/>
        <end position="60"/>
    </location>
</feature>
<feature type="region of interest" description="Disordered" evidence="1">
    <location>
        <begin position="695"/>
        <end position="759"/>
    </location>
</feature>
<feature type="compositionally biased region" description="Low complexity" evidence="1">
    <location>
        <begin position="131"/>
        <end position="140"/>
    </location>
</feature>
<feature type="compositionally biased region" description="Polar residues" evidence="1">
    <location>
        <begin position="740"/>
        <end position="756"/>
    </location>
</feature>
<feature type="compositionally biased region" description="Low complexity" evidence="1">
    <location>
        <begin position="484"/>
        <end position="496"/>
    </location>
</feature>
<feature type="region of interest" description="Disordered" evidence="1">
    <location>
        <begin position="572"/>
        <end position="637"/>
    </location>
</feature>
<feature type="region of interest" description="Disordered" evidence="1">
    <location>
        <begin position="515"/>
        <end position="546"/>
    </location>
</feature>
<feature type="compositionally biased region" description="Polar residues" evidence="1">
    <location>
        <begin position="121"/>
        <end position="130"/>
    </location>
</feature>
<evidence type="ECO:0000259" key="2">
    <source>
        <dbReference type="Pfam" id="PF26147"/>
    </source>
</evidence>
<feature type="compositionally biased region" description="Polar residues" evidence="1">
    <location>
        <begin position="698"/>
        <end position="711"/>
    </location>
</feature>
<feature type="region of interest" description="Disordered" evidence="1">
    <location>
        <begin position="348"/>
        <end position="372"/>
    </location>
</feature>
<feature type="region of interest" description="Disordered" evidence="1">
    <location>
        <begin position="401"/>
        <end position="462"/>
    </location>
</feature>
<comment type="caution">
    <text evidence="3">The sequence shown here is derived from an EMBL/GenBank/DDBJ whole genome shotgun (WGS) entry which is preliminary data.</text>
</comment>
<sequence>MSVGQKPATGISLVYGQPEHASPLRSAMDHLPLLAHSDTASIMTQDKTTFQTNGFESPTSAVRPRVEEAEDEDRTRKRSRVDSLASGSDEHDVNVPREADVPVTEGTGKAQAPSPPPHDSQPVSSPEISIQTPAQPVTQTQTVELADAGVKRATISYKPSCLSWFGSRPRTNATEVLMKATDDIVPAASDTPLVVQRSNTSPLQNIVETQSPLPTVDTTTPHNTVTAGSQFQASPTSIQTESAVYPESVRQLYIQTTQKPQARPMEPMLSTRTVTSVDDEVPGPKPSSLSSTPSEALPVLVQSEDEGERGRKLAIASLNPSSSRFTLRLPLLGRPKVPLEQIAVVAQAGESAGPRESEPVPDASGRDTDAQPSVTSLALVDGSLSVEPSTSATQELSSVVSASNSPVEAVASQEPSSSADVNINEVSANPTPASSWWDYVGWGHSQPVQADQPDPKPEQTTTGGDINIIATDTSTHVFPKVPFSPSTSQTPMTPTPLGSLSATTQSAEITKASSLREAVQRREEALPGKPTPSEQEPASAFPEPVKSERSTWYSPWAWYATSPVSPPYDSALSGATATGATANSESGETAKMESEVVKTQALARDHPAPTVVAESSRAPPQVDPPPVEPKNPIESSVSTHRSGWATFFMSRALVTKSVSDEQKDRDENGMEIMNLDEDGDAPKAPSDPIIIAPAKPVQQLTSLSPKASSSAFVKDKVRKSETSPLSDKNTREALKPKTPRSISPTPSKAPSVSSTAPRPPNLVLPGFEEIFHLPPRSTFIPISKAGKSKLSQTLSFVSGALFSKEESAQGKGKGKDKGNPFLHFGKELPKALDVVGEQLNSYIMSGGCRVVVIGVAGWMPGAVTRTIAGGLPSSSTKFVNMTCQALERFEQQHGFKFKKITKMPLEGDGTIERKVSKVHQHLLSNDEWMEDLHAADVIFVATHSQGSIVSTHLIDMLIQDGHILTTRSVDILTETAATIAPGGAASLSATQAQRVCFLALSGIHLGPLRYLKMSSLLQPYIQYFENSSASELFEFQNTESPLSKAYTKALSNILDHGTKVVFIASLNDQVVPIYSGLFSAASHPRILRALYIDGDAYHTTDFLTNLLILLVRIMNAGLSDGGLLAHLSEATAGSLSGIGHSTVYEEPETFSLAVNYFFLANDGDSPASLSVQPFDAVVEQNDYEIPWSLRDMIADERVAYFFAHEFAQLRDTFDDWQPKTTILRDVKRKLQPIQRLSAIVSHTTSKL</sequence>
<feature type="region of interest" description="Disordered" evidence="1">
    <location>
        <begin position="275"/>
        <end position="297"/>
    </location>
</feature>
<name>A0A401GYA2_9APHY</name>
<dbReference type="InterPro" id="IPR058933">
    <property type="entry name" value="YMC020W-like_ab_hydrolase"/>
</dbReference>
<feature type="compositionally biased region" description="Basic and acidic residues" evidence="1">
    <location>
        <begin position="88"/>
        <end position="100"/>
    </location>
</feature>
<organism evidence="3 4">
    <name type="scientific">Sparassis crispa</name>
    <dbReference type="NCBI Taxonomy" id="139825"/>
    <lineage>
        <taxon>Eukaryota</taxon>
        <taxon>Fungi</taxon>
        <taxon>Dikarya</taxon>
        <taxon>Basidiomycota</taxon>
        <taxon>Agaricomycotina</taxon>
        <taxon>Agaricomycetes</taxon>
        <taxon>Polyporales</taxon>
        <taxon>Sparassidaceae</taxon>
        <taxon>Sparassis</taxon>
    </lineage>
</organism>
<dbReference type="RefSeq" id="XP_027618096.1">
    <property type="nucleotide sequence ID" value="XM_027762295.1"/>
</dbReference>
<evidence type="ECO:0000313" key="4">
    <source>
        <dbReference type="Proteomes" id="UP000287166"/>
    </source>
</evidence>
<dbReference type="PANTHER" id="PTHR47349:SF1">
    <property type="entry name" value="AER328WP"/>
    <property type="match status" value="1"/>
</dbReference>
<feature type="domain" description="YMC020W-like alpha/beta hydrolase" evidence="2">
    <location>
        <begin position="988"/>
        <end position="1194"/>
    </location>
</feature>
<accession>A0A401GYA2</accession>
<dbReference type="EMBL" id="BFAD01000010">
    <property type="protein sequence ID" value="GBE87183.1"/>
    <property type="molecule type" value="Genomic_DNA"/>
</dbReference>
<evidence type="ECO:0000313" key="3">
    <source>
        <dbReference type="EMBL" id="GBE87183.1"/>
    </source>
</evidence>
<keyword evidence="4" id="KW-1185">Reference proteome</keyword>
<proteinExistence type="predicted"/>
<protein>
    <recommendedName>
        <fullName evidence="2">YMC020W-like alpha/beta hydrolase domain-containing protein</fullName>
    </recommendedName>
</protein>
<dbReference type="Pfam" id="PF26147">
    <property type="entry name" value="AB_HYDROLASE_YMC0-YMC35"/>
    <property type="match status" value="2"/>
</dbReference>
<dbReference type="OrthoDB" id="5598028at2759"/>
<dbReference type="InParanoid" id="A0A401GYA2"/>
<feature type="region of interest" description="Disordered" evidence="1">
    <location>
        <begin position="483"/>
        <end position="503"/>
    </location>
</feature>
<feature type="compositionally biased region" description="Polar residues" evidence="1">
    <location>
        <begin position="413"/>
        <end position="434"/>
    </location>
</feature>
<feature type="compositionally biased region" description="Basic and acidic residues" evidence="1">
    <location>
        <begin position="353"/>
        <end position="369"/>
    </location>
</feature>
<dbReference type="Proteomes" id="UP000287166">
    <property type="component" value="Unassembled WGS sequence"/>
</dbReference>
<dbReference type="InterPro" id="IPR058934">
    <property type="entry name" value="YMC020W-like"/>
</dbReference>
<dbReference type="GeneID" id="38784100"/>
<gene>
    <name evidence="3" type="ORF">SCP_1004300</name>
</gene>
<feature type="domain" description="YMC020W-like alpha/beta hydrolase" evidence="2">
    <location>
        <begin position="849"/>
        <end position="967"/>
    </location>
</feature>
<feature type="region of interest" description="Disordered" evidence="1">
    <location>
        <begin position="50"/>
        <end position="140"/>
    </location>
</feature>
<reference evidence="3 4" key="1">
    <citation type="journal article" date="2018" name="Sci. Rep.">
        <title>Genome sequence of the cauliflower mushroom Sparassis crispa (Hanabiratake) and its association with beneficial usage.</title>
        <authorList>
            <person name="Kiyama R."/>
            <person name="Furutani Y."/>
            <person name="Kawaguchi K."/>
            <person name="Nakanishi T."/>
        </authorList>
    </citation>
    <scope>NUCLEOTIDE SEQUENCE [LARGE SCALE GENOMIC DNA]</scope>
</reference>
<evidence type="ECO:0000256" key="1">
    <source>
        <dbReference type="SAM" id="MobiDB-lite"/>
    </source>
</evidence>
<dbReference type="PANTHER" id="PTHR47349">
    <property type="entry name" value="CHROMOSOME 8, WHOLE GENOME SHOTGUN SEQUENCE"/>
    <property type="match status" value="1"/>
</dbReference>
<feature type="compositionally biased region" description="Low complexity" evidence="1">
    <location>
        <begin position="572"/>
        <end position="587"/>
    </location>
</feature>
<dbReference type="AlphaFoldDB" id="A0A401GYA2"/>